<dbReference type="SUPFAM" id="SSF56112">
    <property type="entry name" value="Protein kinase-like (PK-like)"/>
    <property type="match status" value="1"/>
</dbReference>
<dbReference type="AlphaFoldDB" id="A0A8S9PSF7"/>
<dbReference type="PANTHER" id="PTHR24055">
    <property type="entry name" value="MITOGEN-ACTIVATED PROTEIN KINASE"/>
    <property type="match status" value="1"/>
</dbReference>
<proteinExistence type="predicted"/>
<evidence type="ECO:0008006" key="5">
    <source>
        <dbReference type="Google" id="ProtNLM"/>
    </source>
</evidence>
<dbReference type="GO" id="GO:0005524">
    <property type="term" value="F:ATP binding"/>
    <property type="evidence" value="ECO:0007669"/>
    <property type="project" value="UniProtKB-KW"/>
</dbReference>
<keyword evidence="1" id="KW-0547">Nucleotide-binding</keyword>
<evidence type="ECO:0000256" key="2">
    <source>
        <dbReference type="ARBA" id="ARBA00022840"/>
    </source>
</evidence>
<sequence length="130" mass="14862">MSMKCDLKICGFGIARAPLETHAVTDLWAVFSWNGTGTLLFPGKDHVHQLHLIMELPCLDPQSFLVKFPNVPHLAIDLMEKMLKFDPRRRITVDDALAHPYLINLHDITNEPVCMKPFEVDLEEHIYTPS</sequence>
<evidence type="ECO:0000313" key="3">
    <source>
        <dbReference type="EMBL" id="KAF3525587.1"/>
    </source>
</evidence>
<evidence type="ECO:0000313" key="4">
    <source>
        <dbReference type="Proteomes" id="UP000712600"/>
    </source>
</evidence>
<name>A0A8S9PSF7_BRACR</name>
<protein>
    <recommendedName>
        <fullName evidence="5">Protein kinase domain-containing protein</fullName>
    </recommendedName>
</protein>
<evidence type="ECO:0000256" key="1">
    <source>
        <dbReference type="ARBA" id="ARBA00022741"/>
    </source>
</evidence>
<dbReference type="Proteomes" id="UP000712600">
    <property type="component" value="Unassembled WGS sequence"/>
</dbReference>
<keyword evidence="2" id="KW-0067">ATP-binding</keyword>
<dbReference type="EMBL" id="QGKX02001347">
    <property type="protein sequence ID" value="KAF3525587.1"/>
    <property type="molecule type" value="Genomic_DNA"/>
</dbReference>
<organism evidence="3 4">
    <name type="scientific">Brassica cretica</name>
    <name type="common">Mustard</name>
    <dbReference type="NCBI Taxonomy" id="69181"/>
    <lineage>
        <taxon>Eukaryota</taxon>
        <taxon>Viridiplantae</taxon>
        <taxon>Streptophyta</taxon>
        <taxon>Embryophyta</taxon>
        <taxon>Tracheophyta</taxon>
        <taxon>Spermatophyta</taxon>
        <taxon>Magnoliopsida</taxon>
        <taxon>eudicotyledons</taxon>
        <taxon>Gunneridae</taxon>
        <taxon>Pentapetalae</taxon>
        <taxon>rosids</taxon>
        <taxon>malvids</taxon>
        <taxon>Brassicales</taxon>
        <taxon>Brassicaceae</taxon>
        <taxon>Brassiceae</taxon>
        <taxon>Brassica</taxon>
    </lineage>
</organism>
<comment type="caution">
    <text evidence="3">The sequence shown here is derived from an EMBL/GenBank/DDBJ whole genome shotgun (WGS) entry which is preliminary data.</text>
</comment>
<accession>A0A8S9PSF7</accession>
<reference evidence="3" key="1">
    <citation type="submission" date="2019-12" db="EMBL/GenBank/DDBJ databases">
        <title>Genome sequencing and annotation of Brassica cretica.</title>
        <authorList>
            <person name="Studholme D.J."/>
            <person name="Sarris P."/>
        </authorList>
    </citation>
    <scope>NUCLEOTIDE SEQUENCE</scope>
    <source>
        <strain evidence="3">PFS-109/04</strain>
        <tissue evidence="3">Leaf</tissue>
    </source>
</reference>
<dbReference type="InterPro" id="IPR011009">
    <property type="entry name" value="Kinase-like_dom_sf"/>
</dbReference>
<dbReference type="InterPro" id="IPR050117">
    <property type="entry name" value="MAPK"/>
</dbReference>
<dbReference type="Gene3D" id="1.10.510.10">
    <property type="entry name" value="Transferase(Phosphotransferase) domain 1"/>
    <property type="match status" value="1"/>
</dbReference>
<gene>
    <name evidence="3" type="ORF">F2Q69_00049536</name>
</gene>